<evidence type="ECO:0000256" key="9">
    <source>
        <dbReference type="SAM" id="SignalP"/>
    </source>
</evidence>
<keyword evidence="9" id="KW-0732">Signal</keyword>
<keyword evidence="5" id="KW-0378">Hydrolase</keyword>
<organism evidence="10 11">
    <name type="scientific">Campylobacter concisus</name>
    <dbReference type="NCBI Taxonomy" id="199"/>
    <lineage>
        <taxon>Bacteria</taxon>
        <taxon>Pseudomonadati</taxon>
        <taxon>Campylobacterota</taxon>
        <taxon>Epsilonproteobacteria</taxon>
        <taxon>Campylobacterales</taxon>
        <taxon>Campylobacteraceae</taxon>
        <taxon>Campylobacter</taxon>
    </lineage>
</organism>
<dbReference type="EC" id="3.5.2.6" evidence="3"/>
<keyword evidence="4" id="KW-0677">Repeat</keyword>
<proteinExistence type="inferred from homology"/>
<comment type="similarity">
    <text evidence="2">Belongs to the hcp beta-lactamase family.</text>
</comment>
<comment type="caution">
    <text evidence="10">The sequence shown here is derived from an EMBL/GenBank/DDBJ whole genome shotgun (WGS) entry which is preliminary data.</text>
</comment>
<protein>
    <recommendedName>
        <fullName evidence="3">beta-lactamase</fullName>
        <ecNumber evidence="3">3.5.2.6</ecNumber>
    </recommendedName>
</protein>
<evidence type="ECO:0000313" key="11">
    <source>
        <dbReference type="Proteomes" id="UP000196317"/>
    </source>
</evidence>
<evidence type="ECO:0000256" key="2">
    <source>
        <dbReference type="ARBA" id="ARBA00008486"/>
    </source>
</evidence>
<feature type="signal peptide" evidence="9">
    <location>
        <begin position="1"/>
        <end position="16"/>
    </location>
</feature>
<dbReference type="PANTHER" id="PTHR13891:SF1">
    <property type="entry name" value="CYTOCHROME C OXIDASE ASSEMBLY FACTOR 7"/>
    <property type="match status" value="1"/>
</dbReference>
<dbReference type="SMART" id="SM00671">
    <property type="entry name" value="SEL1"/>
    <property type="match status" value="4"/>
</dbReference>
<sequence length="161" mass="17394">MKKMIFISLLAACALAGDFEDGLKAYADSNFTEALSKFEAGCAANDARSCAKAGAIYQLGKTDVPDSNKALEFYNKACQGGEKEGCSAAGGIYLDNDPQKARELFNKACEQNDGYSCGMIGSILIEAKKFKEAYIFLEKGCKLNDKMSCEFAGDLKRSKQL</sequence>
<dbReference type="Gene3D" id="1.25.40.10">
    <property type="entry name" value="Tetratricopeptide repeat domain"/>
    <property type="match status" value="1"/>
</dbReference>
<dbReference type="PANTHER" id="PTHR13891">
    <property type="entry name" value="CYTOCHROME C OXIDASE ASSEMBLY FACTOR 7"/>
    <property type="match status" value="1"/>
</dbReference>
<dbReference type="Proteomes" id="UP000196317">
    <property type="component" value="Unassembled WGS sequence"/>
</dbReference>
<evidence type="ECO:0000256" key="4">
    <source>
        <dbReference type="ARBA" id="ARBA00022737"/>
    </source>
</evidence>
<dbReference type="GO" id="GO:0008800">
    <property type="term" value="F:beta-lactamase activity"/>
    <property type="evidence" value="ECO:0007669"/>
    <property type="project" value="UniProtKB-EC"/>
</dbReference>
<dbReference type="InterPro" id="IPR006597">
    <property type="entry name" value="Sel1-like"/>
</dbReference>
<dbReference type="SUPFAM" id="SSF81901">
    <property type="entry name" value="HCP-like"/>
    <property type="match status" value="1"/>
</dbReference>
<evidence type="ECO:0000313" key="10">
    <source>
        <dbReference type="EMBL" id="OUT07611.1"/>
    </source>
</evidence>
<keyword evidence="7" id="KW-1015">Disulfide bond</keyword>
<keyword evidence="8" id="KW-0046">Antibiotic resistance</keyword>
<evidence type="ECO:0000256" key="8">
    <source>
        <dbReference type="ARBA" id="ARBA00023251"/>
    </source>
</evidence>
<keyword evidence="6" id="KW-0802">TPR repeat</keyword>
<dbReference type="InterPro" id="IPR011990">
    <property type="entry name" value="TPR-like_helical_dom_sf"/>
</dbReference>
<reference evidence="10 11" key="1">
    <citation type="submission" date="2017-04" db="EMBL/GenBank/DDBJ databases">
        <title>Complete genome of Campylobacter concisus ATCC 33237T and draft genomes for an additional eight well characterized C. concisus strains.</title>
        <authorList>
            <person name="Cornelius A.J."/>
            <person name="Miller W.G."/>
            <person name="Lastovica A.J."/>
            <person name="On S.L."/>
            <person name="French N.P."/>
            <person name="Vandenberg O."/>
            <person name="Biggs P.J."/>
        </authorList>
    </citation>
    <scope>NUCLEOTIDE SEQUENCE [LARGE SCALE GENOMIC DNA]</scope>
    <source>
        <strain evidence="10 11">CCUG 19995</strain>
    </source>
</reference>
<accession>A0A1Y5MG93</accession>
<evidence type="ECO:0000256" key="5">
    <source>
        <dbReference type="ARBA" id="ARBA00022801"/>
    </source>
</evidence>
<dbReference type="RefSeq" id="WP_087583086.1">
    <property type="nucleotide sequence ID" value="NZ_NDYN01000005.1"/>
</dbReference>
<gene>
    <name evidence="10" type="ORF">B9N65_05225</name>
</gene>
<evidence type="ECO:0000256" key="3">
    <source>
        <dbReference type="ARBA" id="ARBA00012865"/>
    </source>
</evidence>
<dbReference type="Pfam" id="PF08238">
    <property type="entry name" value="Sel1"/>
    <property type="match status" value="3"/>
</dbReference>
<evidence type="ECO:0000256" key="6">
    <source>
        <dbReference type="ARBA" id="ARBA00022803"/>
    </source>
</evidence>
<feature type="chain" id="PRO_5039955621" description="beta-lactamase" evidence="9">
    <location>
        <begin position="17"/>
        <end position="161"/>
    </location>
</feature>
<comment type="catalytic activity">
    <reaction evidence="1">
        <text>a beta-lactam + H2O = a substituted beta-amino acid</text>
        <dbReference type="Rhea" id="RHEA:20401"/>
        <dbReference type="ChEBI" id="CHEBI:15377"/>
        <dbReference type="ChEBI" id="CHEBI:35627"/>
        <dbReference type="ChEBI" id="CHEBI:140347"/>
        <dbReference type="EC" id="3.5.2.6"/>
    </reaction>
</comment>
<dbReference type="InterPro" id="IPR040239">
    <property type="entry name" value="HcpB-like"/>
</dbReference>
<dbReference type="GO" id="GO:0046677">
    <property type="term" value="P:response to antibiotic"/>
    <property type="evidence" value="ECO:0007669"/>
    <property type="project" value="UniProtKB-KW"/>
</dbReference>
<evidence type="ECO:0000256" key="7">
    <source>
        <dbReference type="ARBA" id="ARBA00023157"/>
    </source>
</evidence>
<evidence type="ECO:0000256" key="1">
    <source>
        <dbReference type="ARBA" id="ARBA00001526"/>
    </source>
</evidence>
<dbReference type="EMBL" id="NDYN01000005">
    <property type="protein sequence ID" value="OUT07611.1"/>
    <property type="molecule type" value="Genomic_DNA"/>
</dbReference>
<name>A0A1Y5MG93_9BACT</name>
<dbReference type="AlphaFoldDB" id="A0A1Y5MG93"/>